<evidence type="ECO:0000313" key="2">
    <source>
        <dbReference type="EMBL" id="GIH38392.1"/>
    </source>
</evidence>
<accession>A0ABQ4FU99</accession>
<dbReference type="EMBL" id="BOOC01000003">
    <property type="protein sequence ID" value="GIH38392.1"/>
    <property type="molecule type" value="Genomic_DNA"/>
</dbReference>
<name>A0ABQ4FU99_9ACTN</name>
<organism evidence="2 3">
    <name type="scientific">Microbispora corallina</name>
    <dbReference type="NCBI Taxonomy" id="83302"/>
    <lineage>
        <taxon>Bacteria</taxon>
        <taxon>Bacillati</taxon>
        <taxon>Actinomycetota</taxon>
        <taxon>Actinomycetes</taxon>
        <taxon>Streptosporangiales</taxon>
        <taxon>Streptosporangiaceae</taxon>
        <taxon>Microbispora</taxon>
    </lineage>
</organism>
<gene>
    <name evidence="2" type="ORF">Mco01_13920</name>
</gene>
<dbReference type="Proteomes" id="UP000603904">
    <property type="component" value="Unassembled WGS sequence"/>
</dbReference>
<protein>
    <submittedName>
        <fullName evidence="2">Uncharacterized protein</fullName>
    </submittedName>
</protein>
<sequence>MSCSTQQLVTDATAGPRGDDPGTGSRFSSYVLDAARTLFPAAGMGIGIGDEVTTSRGRVICRDGTADREATSGLLAARPRRRRRGVRTSGPRGAPDAGRCAPGGTRFMINLSFLEKSSIRCQT</sequence>
<feature type="compositionally biased region" description="Polar residues" evidence="1">
    <location>
        <begin position="1"/>
        <end position="10"/>
    </location>
</feature>
<feature type="region of interest" description="Disordered" evidence="1">
    <location>
        <begin position="1"/>
        <end position="25"/>
    </location>
</feature>
<keyword evidence="3" id="KW-1185">Reference proteome</keyword>
<proteinExistence type="predicted"/>
<evidence type="ECO:0000313" key="3">
    <source>
        <dbReference type="Proteomes" id="UP000603904"/>
    </source>
</evidence>
<reference evidence="2 3" key="1">
    <citation type="submission" date="2021-01" db="EMBL/GenBank/DDBJ databases">
        <title>Whole genome shotgun sequence of Microbispora corallina NBRC 16416.</title>
        <authorList>
            <person name="Komaki H."/>
            <person name="Tamura T."/>
        </authorList>
    </citation>
    <scope>NUCLEOTIDE SEQUENCE [LARGE SCALE GENOMIC DNA]</scope>
    <source>
        <strain evidence="2 3">NBRC 16416</strain>
    </source>
</reference>
<feature type="region of interest" description="Disordered" evidence="1">
    <location>
        <begin position="70"/>
        <end position="101"/>
    </location>
</feature>
<evidence type="ECO:0000256" key="1">
    <source>
        <dbReference type="SAM" id="MobiDB-lite"/>
    </source>
</evidence>
<comment type="caution">
    <text evidence="2">The sequence shown here is derived from an EMBL/GenBank/DDBJ whole genome shotgun (WGS) entry which is preliminary data.</text>
</comment>